<feature type="region of interest" description="Disordered" evidence="1">
    <location>
        <begin position="33"/>
        <end position="54"/>
    </location>
</feature>
<name>A0A8S3ZZ68_9EUPU</name>
<feature type="non-terminal residue" evidence="2">
    <location>
        <position position="1"/>
    </location>
</feature>
<dbReference type="EMBL" id="CAJHNH020007756">
    <property type="protein sequence ID" value="CAG5134913.1"/>
    <property type="molecule type" value="Genomic_DNA"/>
</dbReference>
<evidence type="ECO:0000256" key="1">
    <source>
        <dbReference type="SAM" id="MobiDB-lite"/>
    </source>
</evidence>
<sequence>YMASVKDYLDKDQQFAISKKNNSSGFTDSFGGVSQHYGDSRKSFTSSGTLDFTS</sequence>
<dbReference type="AlphaFoldDB" id="A0A8S3ZZ68"/>
<evidence type="ECO:0000313" key="2">
    <source>
        <dbReference type="EMBL" id="CAG5134913.1"/>
    </source>
</evidence>
<proteinExistence type="predicted"/>
<protein>
    <submittedName>
        <fullName evidence="2">Uncharacterized protein</fullName>
    </submittedName>
</protein>
<reference evidence="2" key="1">
    <citation type="submission" date="2021-04" db="EMBL/GenBank/DDBJ databases">
        <authorList>
            <consortium name="Molecular Ecology Group"/>
        </authorList>
    </citation>
    <scope>NUCLEOTIDE SEQUENCE</scope>
</reference>
<dbReference type="Proteomes" id="UP000678393">
    <property type="component" value="Unassembled WGS sequence"/>
</dbReference>
<organism evidence="2 3">
    <name type="scientific">Candidula unifasciata</name>
    <dbReference type="NCBI Taxonomy" id="100452"/>
    <lineage>
        <taxon>Eukaryota</taxon>
        <taxon>Metazoa</taxon>
        <taxon>Spiralia</taxon>
        <taxon>Lophotrochozoa</taxon>
        <taxon>Mollusca</taxon>
        <taxon>Gastropoda</taxon>
        <taxon>Heterobranchia</taxon>
        <taxon>Euthyneura</taxon>
        <taxon>Panpulmonata</taxon>
        <taxon>Eupulmonata</taxon>
        <taxon>Stylommatophora</taxon>
        <taxon>Helicina</taxon>
        <taxon>Helicoidea</taxon>
        <taxon>Geomitridae</taxon>
        <taxon>Candidula</taxon>
    </lineage>
</organism>
<feature type="non-terminal residue" evidence="2">
    <location>
        <position position="54"/>
    </location>
</feature>
<keyword evidence="3" id="KW-1185">Reference proteome</keyword>
<evidence type="ECO:0000313" key="3">
    <source>
        <dbReference type="Proteomes" id="UP000678393"/>
    </source>
</evidence>
<gene>
    <name evidence="2" type="ORF">CUNI_LOCUS20471</name>
</gene>
<feature type="compositionally biased region" description="Polar residues" evidence="1">
    <location>
        <begin position="43"/>
        <end position="54"/>
    </location>
</feature>
<comment type="caution">
    <text evidence="2">The sequence shown here is derived from an EMBL/GenBank/DDBJ whole genome shotgun (WGS) entry which is preliminary data.</text>
</comment>
<accession>A0A8S3ZZ68</accession>